<dbReference type="AlphaFoldDB" id="E4X0T6"/>
<dbReference type="EMBL" id="FN653020">
    <property type="protein sequence ID" value="CBY22971.1"/>
    <property type="molecule type" value="Genomic_DNA"/>
</dbReference>
<organism evidence="1">
    <name type="scientific">Oikopleura dioica</name>
    <name type="common">Tunicate</name>
    <dbReference type="NCBI Taxonomy" id="34765"/>
    <lineage>
        <taxon>Eukaryota</taxon>
        <taxon>Metazoa</taxon>
        <taxon>Chordata</taxon>
        <taxon>Tunicata</taxon>
        <taxon>Appendicularia</taxon>
        <taxon>Copelata</taxon>
        <taxon>Oikopleuridae</taxon>
        <taxon>Oikopleura</taxon>
    </lineage>
</organism>
<sequence length="367" mass="41498">MPVYVRQEALEVPTPTLSECSEVGIQDPEEIFPERTGTAGYVREVLSDVFNTCWMSVEKKQNEKETRARLKVDVTADLPFAEKVNEDKFTCVTTARDFVFGGTEAGFVHCYDGDGNLLDSWQSPEEHRITDVWGSELEPIESVSHCVVADEMGNAWWLVITEHGLVMVKEVTEDKVKVRCDDCKYSKGGYIIAVGVSTATDSWVVSWKMTPSIINSWKKALRAPTPPPPVENPENPEEESIPVEKYIPQLMMTPAIKILRPKAELKPKKNSFITMRTQIARDGLVADITADEHPYLFTDRMKKYRIEEEEQSFENDFPSDRPMDEEEISILMNGPAMFVILDRDGRKAQVATVLIMIVKQSSSDRAP</sequence>
<proteinExistence type="predicted"/>
<evidence type="ECO:0000313" key="2">
    <source>
        <dbReference type="Proteomes" id="UP000001307"/>
    </source>
</evidence>
<keyword evidence="2" id="KW-1185">Reference proteome</keyword>
<reference evidence="1" key="1">
    <citation type="journal article" date="2010" name="Science">
        <title>Plasticity of animal genome architecture unmasked by rapid evolution of a pelagic tunicate.</title>
        <authorList>
            <person name="Denoeud F."/>
            <person name="Henriet S."/>
            <person name="Mungpakdee S."/>
            <person name="Aury J.M."/>
            <person name="Da Silva C."/>
            <person name="Brinkmann H."/>
            <person name="Mikhaleva J."/>
            <person name="Olsen L.C."/>
            <person name="Jubin C."/>
            <person name="Canestro C."/>
            <person name="Bouquet J.M."/>
            <person name="Danks G."/>
            <person name="Poulain J."/>
            <person name="Campsteijn C."/>
            <person name="Adamski M."/>
            <person name="Cross I."/>
            <person name="Yadetie F."/>
            <person name="Muffato M."/>
            <person name="Louis A."/>
            <person name="Butcher S."/>
            <person name="Tsagkogeorga G."/>
            <person name="Konrad A."/>
            <person name="Singh S."/>
            <person name="Jensen M.F."/>
            <person name="Cong E.H."/>
            <person name="Eikeseth-Otteraa H."/>
            <person name="Noel B."/>
            <person name="Anthouard V."/>
            <person name="Porcel B.M."/>
            <person name="Kachouri-Lafond R."/>
            <person name="Nishino A."/>
            <person name="Ugolini M."/>
            <person name="Chourrout P."/>
            <person name="Nishida H."/>
            <person name="Aasland R."/>
            <person name="Huzurbazar S."/>
            <person name="Westhof E."/>
            <person name="Delsuc F."/>
            <person name="Lehrach H."/>
            <person name="Reinhardt R."/>
            <person name="Weissenbach J."/>
            <person name="Roy S.W."/>
            <person name="Artiguenave F."/>
            <person name="Postlethwait J.H."/>
            <person name="Manak J.R."/>
            <person name="Thompson E.M."/>
            <person name="Jaillon O."/>
            <person name="Du Pasquier L."/>
            <person name="Boudinot P."/>
            <person name="Liberles D.A."/>
            <person name="Volff J.N."/>
            <person name="Philippe H."/>
            <person name="Lenhard B."/>
            <person name="Roest Crollius H."/>
            <person name="Wincker P."/>
            <person name="Chourrout D."/>
        </authorList>
    </citation>
    <scope>NUCLEOTIDE SEQUENCE [LARGE SCALE GENOMIC DNA]</scope>
</reference>
<dbReference type="Proteomes" id="UP000001307">
    <property type="component" value="Unassembled WGS sequence"/>
</dbReference>
<evidence type="ECO:0000313" key="1">
    <source>
        <dbReference type="EMBL" id="CBY22971.1"/>
    </source>
</evidence>
<accession>E4X0T6</accession>
<protein>
    <submittedName>
        <fullName evidence="1">Uncharacterized protein</fullName>
    </submittedName>
</protein>
<name>E4X0T6_OIKDI</name>
<dbReference type="InParanoid" id="E4X0T6"/>
<gene>
    <name evidence="1" type="ORF">GSOID_T00014893001</name>
</gene>